<name>A0A6V7W5R4_MELEN</name>
<comment type="caution">
    <text evidence="1">The sequence shown here is derived from an EMBL/GenBank/DDBJ whole genome shotgun (WGS) entry which is preliminary data.</text>
</comment>
<organism evidence="1 2">
    <name type="scientific">Meloidogyne enterolobii</name>
    <name type="common">Root-knot nematode worm</name>
    <name type="synonym">Meloidogyne mayaguensis</name>
    <dbReference type="NCBI Taxonomy" id="390850"/>
    <lineage>
        <taxon>Eukaryota</taxon>
        <taxon>Metazoa</taxon>
        <taxon>Ecdysozoa</taxon>
        <taxon>Nematoda</taxon>
        <taxon>Chromadorea</taxon>
        <taxon>Rhabditida</taxon>
        <taxon>Tylenchina</taxon>
        <taxon>Tylenchomorpha</taxon>
        <taxon>Tylenchoidea</taxon>
        <taxon>Meloidogynidae</taxon>
        <taxon>Meloidogyninae</taxon>
        <taxon>Meloidogyne</taxon>
    </lineage>
</organism>
<dbReference type="EMBL" id="CAJEWN010000407">
    <property type="protein sequence ID" value="CAD2181651.1"/>
    <property type="molecule type" value="Genomic_DNA"/>
</dbReference>
<proteinExistence type="predicted"/>
<dbReference type="AlphaFoldDB" id="A0A6V7W5R4"/>
<sequence>MRNLPQSSFDDDPFTQLEKEISARQLESEDTRRKRQALFSEGVAVRERRLMERALAMDNEEKENRKILEEKRELFDKLKKEIDMK</sequence>
<accession>A0A6V7W5R4</accession>
<reference evidence="1 2" key="1">
    <citation type="submission" date="2020-08" db="EMBL/GenBank/DDBJ databases">
        <authorList>
            <person name="Koutsovoulos G."/>
            <person name="Danchin GJ E."/>
        </authorList>
    </citation>
    <scope>NUCLEOTIDE SEQUENCE [LARGE SCALE GENOMIC DNA]</scope>
</reference>
<gene>
    <name evidence="1" type="ORF">MENT_LOCUS33811</name>
</gene>
<evidence type="ECO:0000313" key="2">
    <source>
        <dbReference type="Proteomes" id="UP000580250"/>
    </source>
</evidence>
<dbReference type="Proteomes" id="UP000580250">
    <property type="component" value="Unassembled WGS sequence"/>
</dbReference>
<protein>
    <submittedName>
        <fullName evidence="1">Uncharacterized protein</fullName>
    </submittedName>
</protein>
<evidence type="ECO:0000313" key="1">
    <source>
        <dbReference type="EMBL" id="CAD2181651.1"/>
    </source>
</evidence>